<evidence type="ECO:0000256" key="5">
    <source>
        <dbReference type="ARBA" id="ARBA00023302"/>
    </source>
</evidence>
<dbReference type="GO" id="GO:0001786">
    <property type="term" value="F:phosphatidylserine binding"/>
    <property type="evidence" value="ECO:0000318"/>
    <property type="project" value="GO_Central"/>
</dbReference>
<evidence type="ECO:0000256" key="6">
    <source>
        <dbReference type="RuleBase" id="RU003540"/>
    </source>
</evidence>
<keyword evidence="4 6" id="KW-0041">Annexin</keyword>
<evidence type="ECO:0000256" key="3">
    <source>
        <dbReference type="ARBA" id="ARBA00022837"/>
    </source>
</evidence>
<dbReference type="EnsemblMetazoa" id="XM_793064">
    <property type="protein sequence ID" value="XP_798157"/>
    <property type="gene ID" value="LOC593594"/>
</dbReference>
<comment type="similarity">
    <text evidence="1 6">Belongs to the annexin family.</text>
</comment>
<dbReference type="AlphaFoldDB" id="A0A7M7RHS1"/>
<dbReference type="FunFam" id="1.10.220.10:FF:000022">
    <property type="entry name" value="Annexin A5"/>
    <property type="match status" value="1"/>
</dbReference>
<dbReference type="PANTHER" id="PTHR10502">
    <property type="entry name" value="ANNEXIN"/>
    <property type="match status" value="1"/>
</dbReference>
<accession>A0A7M7RHS1</accession>
<proteinExistence type="inferred from homology"/>
<dbReference type="PROSITE" id="PS51897">
    <property type="entry name" value="ANNEXIN_2"/>
    <property type="match status" value="4"/>
</dbReference>
<dbReference type="Proteomes" id="UP000007110">
    <property type="component" value="Unassembled WGS sequence"/>
</dbReference>
<evidence type="ECO:0000313" key="7">
    <source>
        <dbReference type="EnsemblMetazoa" id="XP_798157"/>
    </source>
</evidence>
<keyword evidence="2 6" id="KW-0677">Repeat</keyword>
<keyword evidence="8" id="KW-1185">Reference proteome</keyword>
<dbReference type="InterPro" id="IPR037104">
    <property type="entry name" value="Annexin_sf"/>
</dbReference>
<dbReference type="Pfam" id="PF00191">
    <property type="entry name" value="Annexin"/>
    <property type="match status" value="4"/>
</dbReference>
<evidence type="ECO:0000256" key="1">
    <source>
        <dbReference type="ARBA" id="ARBA00007831"/>
    </source>
</evidence>
<protein>
    <recommendedName>
        <fullName evidence="6">Annexin</fullName>
    </recommendedName>
</protein>
<evidence type="ECO:0000256" key="4">
    <source>
        <dbReference type="ARBA" id="ARBA00023216"/>
    </source>
</evidence>
<dbReference type="FunFam" id="1.10.220.10:FF:000003">
    <property type="entry name" value="Annexin"/>
    <property type="match status" value="1"/>
</dbReference>
<dbReference type="GO" id="GO:0005509">
    <property type="term" value="F:calcium ion binding"/>
    <property type="evidence" value="ECO:0007669"/>
    <property type="project" value="InterPro"/>
</dbReference>
<dbReference type="FunFam" id="1.10.220.10:FF:000004">
    <property type="entry name" value="Annexin"/>
    <property type="match status" value="1"/>
</dbReference>
<dbReference type="GO" id="GO:0005737">
    <property type="term" value="C:cytoplasm"/>
    <property type="evidence" value="ECO:0000318"/>
    <property type="project" value="GO_Central"/>
</dbReference>
<dbReference type="GeneID" id="593594"/>
<dbReference type="RefSeq" id="XP_798157.3">
    <property type="nucleotide sequence ID" value="XM_793064.5"/>
</dbReference>
<dbReference type="InterPro" id="IPR001464">
    <property type="entry name" value="Annexin"/>
</dbReference>
<dbReference type="OMA" id="ADIRNMF"/>
<dbReference type="FunFam" id="1.10.220.10:FF:000002">
    <property type="entry name" value="Annexin"/>
    <property type="match status" value="1"/>
</dbReference>
<dbReference type="GO" id="GO:0005886">
    <property type="term" value="C:plasma membrane"/>
    <property type="evidence" value="ECO:0000318"/>
    <property type="project" value="GO_Central"/>
</dbReference>
<dbReference type="GO" id="GO:0012506">
    <property type="term" value="C:vesicle membrane"/>
    <property type="evidence" value="ECO:0000318"/>
    <property type="project" value="GO_Central"/>
</dbReference>
<keyword evidence="5 6" id="KW-0111">Calcium/phospholipid-binding</keyword>
<dbReference type="PANTHER" id="PTHR10502:SF102">
    <property type="entry name" value="ANNEXIN B11"/>
    <property type="match status" value="1"/>
</dbReference>
<dbReference type="Gene3D" id="1.10.220.10">
    <property type="entry name" value="Annexin"/>
    <property type="match status" value="4"/>
</dbReference>
<name>A0A7M7RHS1_STRPU</name>
<sequence length="318" mass="34905">MSAQRPTVVPFPHFDKDVDSQALRKAMKGLGTDEKAIINIICYRTNAQRQEIKIHYKTAFGRDLLDDLKSELGGDFEDVILGLMDTPAMFDARCLKRAMKGAGTDEDAILEILCARTNAQIAEIKKAYKLGGFGSKDLEKDLKGETSGDLKRLLVGLSVGGRDEGAGVDPTKVQADAQALYEAGAAKWGTDESEFQRIIGGRSREHLRQVFAAYGSLTSKSIEDAIKSEMSGNVKTGYLNLVRFINDPIQYYVDKLHKAMKGLGTDEAVLVRVFVMRCEIDLGDIAHSYRAHHSKSLADAIKSEVGGDFRRALDALLS</sequence>
<dbReference type="InterPro" id="IPR018252">
    <property type="entry name" value="Annexin_repeat_CS"/>
</dbReference>
<dbReference type="GO" id="GO:0005634">
    <property type="term" value="C:nucleus"/>
    <property type="evidence" value="ECO:0000318"/>
    <property type="project" value="GO_Central"/>
</dbReference>
<dbReference type="OrthoDB" id="37886at2759"/>
<reference evidence="8" key="1">
    <citation type="submission" date="2015-02" db="EMBL/GenBank/DDBJ databases">
        <title>Genome sequencing for Strongylocentrotus purpuratus.</title>
        <authorList>
            <person name="Murali S."/>
            <person name="Liu Y."/>
            <person name="Vee V."/>
            <person name="English A."/>
            <person name="Wang M."/>
            <person name="Skinner E."/>
            <person name="Han Y."/>
            <person name="Muzny D.M."/>
            <person name="Worley K.C."/>
            <person name="Gibbs R.A."/>
        </authorList>
    </citation>
    <scope>NUCLEOTIDE SEQUENCE</scope>
</reference>
<dbReference type="SUPFAM" id="SSF47874">
    <property type="entry name" value="Annexin"/>
    <property type="match status" value="1"/>
</dbReference>
<dbReference type="SMART" id="SM00335">
    <property type="entry name" value="ANX"/>
    <property type="match status" value="4"/>
</dbReference>
<dbReference type="InterPro" id="IPR018502">
    <property type="entry name" value="Annexin_repeat"/>
</dbReference>
<dbReference type="InParanoid" id="A0A7M7RHS1"/>
<organism evidence="7 8">
    <name type="scientific">Strongylocentrotus purpuratus</name>
    <name type="common">Purple sea urchin</name>
    <dbReference type="NCBI Taxonomy" id="7668"/>
    <lineage>
        <taxon>Eukaryota</taxon>
        <taxon>Metazoa</taxon>
        <taxon>Echinodermata</taxon>
        <taxon>Eleutherozoa</taxon>
        <taxon>Echinozoa</taxon>
        <taxon>Echinoidea</taxon>
        <taxon>Euechinoidea</taxon>
        <taxon>Echinacea</taxon>
        <taxon>Camarodonta</taxon>
        <taxon>Echinidea</taxon>
        <taxon>Strongylocentrotidae</taxon>
        <taxon>Strongylocentrotus</taxon>
    </lineage>
</organism>
<dbReference type="PROSITE" id="PS00223">
    <property type="entry name" value="ANNEXIN_1"/>
    <property type="match status" value="2"/>
</dbReference>
<dbReference type="KEGG" id="spu:593594"/>
<comment type="domain">
    <text evidence="6">A pair of annexin repeats may form one binding site for calcium and phospholipid.</text>
</comment>
<dbReference type="GO" id="GO:0005544">
    <property type="term" value="F:calcium-dependent phospholipid binding"/>
    <property type="evidence" value="ECO:0000318"/>
    <property type="project" value="GO_Central"/>
</dbReference>
<keyword evidence="3 6" id="KW-0106">Calcium</keyword>
<reference evidence="7" key="2">
    <citation type="submission" date="2021-01" db="UniProtKB">
        <authorList>
            <consortium name="EnsemblMetazoa"/>
        </authorList>
    </citation>
    <scope>IDENTIFICATION</scope>
</reference>
<evidence type="ECO:0000256" key="2">
    <source>
        <dbReference type="ARBA" id="ARBA00022737"/>
    </source>
</evidence>
<dbReference type="PRINTS" id="PR00196">
    <property type="entry name" value="ANNEXIN"/>
</dbReference>
<evidence type="ECO:0000313" key="8">
    <source>
        <dbReference type="Proteomes" id="UP000007110"/>
    </source>
</evidence>